<dbReference type="GO" id="GO:0000981">
    <property type="term" value="F:DNA-binding transcription factor activity, RNA polymerase II-specific"/>
    <property type="evidence" value="ECO:0007669"/>
    <property type="project" value="InterPro"/>
</dbReference>
<evidence type="ECO:0000256" key="2">
    <source>
        <dbReference type="ARBA" id="ARBA00022723"/>
    </source>
</evidence>
<keyword evidence="2" id="KW-0479">Metal-binding</keyword>
<dbReference type="Gene3D" id="3.30.160.60">
    <property type="entry name" value="Classic Zinc Finger"/>
    <property type="match status" value="2"/>
</dbReference>
<evidence type="ECO:0000256" key="5">
    <source>
        <dbReference type="ARBA" id="ARBA00022833"/>
    </source>
</evidence>
<dbReference type="PROSITE" id="PS50157">
    <property type="entry name" value="ZINC_FINGER_C2H2_2"/>
    <property type="match status" value="1"/>
</dbReference>
<accession>A0A9W4U3P4</accession>
<reference evidence="10" key="1">
    <citation type="submission" date="2023-01" db="EMBL/GenBank/DDBJ databases">
        <authorList>
            <person name="Van Ghelder C."/>
            <person name="Rancurel C."/>
        </authorList>
    </citation>
    <scope>NUCLEOTIDE SEQUENCE</scope>
    <source>
        <strain evidence="10">CNCM I-4278</strain>
    </source>
</reference>
<organism evidence="10 11">
    <name type="scientific">Periconia digitata</name>
    <dbReference type="NCBI Taxonomy" id="1303443"/>
    <lineage>
        <taxon>Eukaryota</taxon>
        <taxon>Fungi</taxon>
        <taxon>Dikarya</taxon>
        <taxon>Ascomycota</taxon>
        <taxon>Pezizomycotina</taxon>
        <taxon>Dothideomycetes</taxon>
        <taxon>Pleosporomycetidae</taxon>
        <taxon>Pleosporales</taxon>
        <taxon>Massarineae</taxon>
        <taxon>Periconiaceae</taxon>
        <taxon>Periconia</taxon>
    </lineage>
</organism>
<dbReference type="PROSITE" id="PS00028">
    <property type="entry name" value="ZINC_FINGER_C2H2_1"/>
    <property type="match status" value="1"/>
</dbReference>
<evidence type="ECO:0000259" key="9">
    <source>
        <dbReference type="PROSITE" id="PS50157"/>
    </source>
</evidence>
<dbReference type="GO" id="GO:0008270">
    <property type="term" value="F:zinc ion binding"/>
    <property type="evidence" value="ECO:0007669"/>
    <property type="project" value="UniProtKB-KW"/>
</dbReference>
<dbReference type="GO" id="GO:0005634">
    <property type="term" value="C:nucleus"/>
    <property type="evidence" value="ECO:0007669"/>
    <property type="project" value="UniProtKB-SubCell"/>
</dbReference>
<dbReference type="Pfam" id="PF00096">
    <property type="entry name" value="zf-C2H2"/>
    <property type="match status" value="1"/>
</dbReference>
<dbReference type="SUPFAM" id="SSF57667">
    <property type="entry name" value="beta-beta-alpha zinc fingers"/>
    <property type="match status" value="1"/>
</dbReference>
<comment type="subcellular location">
    <subcellularLocation>
        <location evidence="1">Nucleus</location>
    </subcellularLocation>
</comment>
<evidence type="ECO:0000256" key="1">
    <source>
        <dbReference type="ARBA" id="ARBA00004123"/>
    </source>
</evidence>
<dbReference type="Pfam" id="PF04082">
    <property type="entry name" value="Fungal_trans"/>
    <property type="match status" value="1"/>
</dbReference>
<keyword evidence="3" id="KW-0677">Repeat</keyword>
<evidence type="ECO:0000313" key="10">
    <source>
        <dbReference type="EMBL" id="CAI6274242.1"/>
    </source>
</evidence>
<evidence type="ECO:0000313" key="11">
    <source>
        <dbReference type="Proteomes" id="UP001152607"/>
    </source>
</evidence>
<dbReference type="InterPro" id="IPR007219">
    <property type="entry name" value="XnlR_reg_dom"/>
</dbReference>
<dbReference type="GO" id="GO:0000785">
    <property type="term" value="C:chromatin"/>
    <property type="evidence" value="ECO:0007669"/>
    <property type="project" value="TreeGrafter"/>
</dbReference>
<evidence type="ECO:0000256" key="7">
    <source>
        <dbReference type="PROSITE-ProRule" id="PRU00042"/>
    </source>
</evidence>
<dbReference type="Proteomes" id="UP001152607">
    <property type="component" value="Unassembled WGS sequence"/>
</dbReference>
<keyword evidence="11" id="KW-1185">Reference proteome</keyword>
<dbReference type="AlphaFoldDB" id="A0A9W4U3P4"/>
<dbReference type="OrthoDB" id="654211at2759"/>
<dbReference type="EMBL" id="CAOQHR010000001">
    <property type="protein sequence ID" value="CAI6274242.1"/>
    <property type="molecule type" value="Genomic_DNA"/>
</dbReference>
<feature type="compositionally biased region" description="Polar residues" evidence="8">
    <location>
        <begin position="193"/>
        <end position="211"/>
    </location>
</feature>
<sequence length="793" mass="90026">MHRHHHTCRYCSRAFKRAEHLTRHLRTHTREKPFSCHCGSAFTRRDLLTRHWRLSDHSEAAAVTSTTDHEAQESGNSTAPVFHDIPNQTNQANGAVSNELQHEQASVVQRQLTAPLAHLDDVQSQMIPQTLQHDPSQDMNFSASQDLHHQNYPDENFDDFRDFVNFIDGVGLSAQWTPEYDVDWMRLENYTQESRQASRHQSQGPNSSQSPAPEDIGTPFSTWLPSAPRDDEVHLRSQAGQDARETRGRNSTYHVTEDHRAILQALLSSFPEPICSFTIPSRHAMTRYITAFFSGFHSHFPFIHEPTYKPSCSPIELTLAMSAAGAQYCFEKRVSERLFRVSKAIVFERLRQEEAHFGPQTLAFIASTNMLSPAIAVTNRSGPWEPLDMAKTLLVLVGFATWERKDLLQQAFALRTLLVQCLRDSGLKEDDTQTNLSAPRSAMWDQWVRAESSRRTKLVAYCYINVHSIAYNIHPLLWSSEMHLRLPCCTPDWQASTAAQWAALQREGKENQMLFQQALSLLLQGTAGGDSVHPIPSPIGNYILLHALLQRIHVVRELSIPATSPAIISPLELHTICRALRSWTSLWQQAPESILDPNNDSGPIPFTSSSLLVVAYIRLSLNIGSYRHLESRDPDVISTGLSQLPDIERNDNLLSALLYSTHALSIPVRLGIDRVARSQAFFWSVQHAISSFECAVFLGKWLCGLPRPFHEASLSKSELRILHWVHCIIKEAYAVVDFDETESHEDELIVPQEPFQIGIAVLEIWCRFFRGNTQWQFVVNLGKSLEKYMETLK</sequence>
<dbReference type="PANTHER" id="PTHR40626">
    <property type="entry name" value="MIP31509P"/>
    <property type="match status" value="1"/>
</dbReference>
<dbReference type="GO" id="GO:0000978">
    <property type="term" value="F:RNA polymerase II cis-regulatory region sequence-specific DNA binding"/>
    <property type="evidence" value="ECO:0007669"/>
    <property type="project" value="InterPro"/>
</dbReference>
<protein>
    <recommendedName>
        <fullName evidence="9">C2H2-type domain-containing protein</fullName>
    </recommendedName>
</protein>
<dbReference type="SMART" id="SM00355">
    <property type="entry name" value="ZnF_C2H2"/>
    <property type="match status" value="2"/>
</dbReference>
<keyword evidence="4 7" id="KW-0863">Zinc-finger</keyword>
<gene>
    <name evidence="10" type="ORF">PDIGIT_LOCUS1848</name>
</gene>
<dbReference type="InterPro" id="IPR036236">
    <property type="entry name" value="Znf_C2H2_sf"/>
</dbReference>
<dbReference type="PANTHER" id="PTHR40626:SF10">
    <property type="entry name" value="C2H2-TYPE DOMAIN-CONTAINING PROTEIN"/>
    <property type="match status" value="1"/>
</dbReference>
<comment type="caution">
    <text evidence="10">The sequence shown here is derived from an EMBL/GenBank/DDBJ whole genome shotgun (WGS) entry which is preliminary data.</text>
</comment>
<evidence type="ECO:0000256" key="3">
    <source>
        <dbReference type="ARBA" id="ARBA00022737"/>
    </source>
</evidence>
<evidence type="ECO:0000256" key="8">
    <source>
        <dbReference type="SAM" id="MobiDB-lite"/>
    </source>
</evidence>
<proteinExistence type="predicted"/>
<dbReference type="InterPro" id="IPR013087">
    <property type="entry name" value="Znf_C2H2_type"/>
</dbReference>
<evidence type="ECO:0000256" key="6">
    <source>
        <dbReference type="ARBA" id="ARBA00023242"/>
    </source>
</evidence>
<evidence type="ECO:0000256" key="4">
    <source>
        <dbReference type="ARBA" id="ARBA00022771"/>
    </source>
</evidence>
<keyword evidence="5" id="KW-0862">Zinc</keyword>
<feature type="region of interest" description="Disordered" evidence="8">
    <location>
        <begin position="193"/>
        <end position="253"/>
    </location>
</feature>
<dbReference type="CDD" id="cd12148">
    <property type="entry name" value="fungal_TF_MHR"/>
    <property type="match status" value="1"/>
</dbReference>
<dbReference type="InterPro" id="IPR051059">
    <property type="entry name" value="VerF-like"/>
</dbReference>
<name>A0A9W4U3P4_9PLEO</name>
<feature type="domain" description="C2H2-type" evidence="9">
    <location>
        <begin position="6"/>
        <end position="33"/>
    </location>
</feature>
<dbReference type="GO" id="GO:0006351">
    <property type="term" value="P:DNA-templated transcription"/>
    <property type="evidence" value="ECO:0007669"/>
    <property type="project" value="InterPro"/>
</dbReference>
<keyword evidence="6" id="KW-0539">Nucleus</keyword>